<reference evidence="7" key="1">
    <citation type="submission" date="2023-03" db="EMBL/GenBank/DDBJ databases">
        <title>Massive genome expansion in bonnet fungi (Mycena s.s.) driven by repeated elements and novel gene families across ecological guilds.</title>
        <authorList>
            <consortium name="Lawrence Berkeley National Laboratory"/>
            <person name="Harder C.B."/>
            <person name="Miyauchi S."/>
            <person name="Viragh M."/>
            <person name="Kuo A."/>
            <person name="Thoen E."/>
            <person name="Andreopoulos B."/>
            <person name="Lu D."/>
            <person name="Skrede I."/>
            <person name="Drula E."/>
            <person name="Henrissat B."/>
            <person name="Morin E."/>
            <person name="Kohler A."/>
            <person name="Barry K."/>
            <person name="LaButti K."/>
            <person name="Morin E."/>
            <person name="Salamov A."/>
            <person name="Lipzen A."/>
            <person name="Mereny Z."/>
            <person name="Hegedus B."/>
            <person name="Baldrian P."/>
            <person name="Stursova M."/>
            <person name="Weitz H."/>
            <person name="Taylor A."/>
            <person name="Grigoriev I.V."/>
            <person name="Nagy L.G."/>
            <person name="Martin F."/>
            <person name="Kauserud H."/>
        </authorList>
    </citation>
    <scope>NUCLEOTIDE SEQUENCE</scope>
    <source>
        <strain evidence="7">9144</strain>
    </source>
</reference>
<dbReference type="Gene3D" id="3.90.1150.10">
    <property type="entry name" value="Aspartate Aminotransferase, domain 1"/>
    <property type="match status" value="1"/>
</dbReference>
<dbReference type="AlphaFoldDB" id="A0AAD6Y334"/>
<dbReference type="GO" id="GO:0005737">
    <property type="term" value="C:cytoplasm"/>
    <property type="evidence" value="ECO:0007669"/>
    <property type="project" value="TreeGrafter"/>
</dbReference>
<evidence type="ECO:0000256" key="6">
    <source>
        <dbReference type="RuleBase" id="RU000382"/>
    </source>
</evidence>
<dbReference type="EMBL" id="JARJCW010000071">
    <property type="protein sequence ID" value="KAJ7198811.1"/>
    <property type="molecule type" value="Genomic_DNA"/>
</dbReference>
<evidence type="ECO:0000256" key="1">
    <source>
        <dbReference type="ARBA" id="ARBA00001933"/>
    </source>
</evidence>
<dbReference type="Proteomes" id="UP001219525">
    <property type="component" value="Unassembled WGS sequence"/>
</dbReference>
<dbReference type="InterPro" id="IPR015421">
    <property type="entry name" value="PyrdxlP-dep_Trfase_major"/>
</dbReference>
<dbReference type="GO" id="GO:0016831">
    <property type="term" value="F:carboxy-lyase activity"/>
    <property type="evidence" value="ECO:0007669"/>
    <property type="project" value="TreeGrafter"/>
</dbReference>
<comment type="similarity">
    <text evidence="2 6">Belongs to the group II decarboxylase family.</text>
</comment>
<evidence type="ECO:0000313" key="7">
    <source>
        <dbReference type="EMBL" id="KAJ7198811.1"/>
    </source>
</evidence>
<dbReference type="InterPro" id="IPR015422">
    <property type="entry name" value="PyrdxlP-dep_Trfase_small"/>
</dbReference>
<comment type="caution">
    <text evidence="7">The sequence shown here is derived from an EMBL/GenBank/DDBJ whole genome shotgun (WGS) entry which is preliminary data.</text>
</comment>
<evidence type="ECO:0000256" key="3">
    <source>
        <dbReference type="ARBA" id="ARBA00022898"/>
    </source>
</evidence>
<accession>A0AAD6Y334</accession>
<keyword evidence="4 6" id="KW-0456">Lyase</keyword>
<dbReference type="PANTHER" id="PTHR11999">
    <property type="entry name" value="GROUP II PYRIDOXAL-5-PHOSPHATE DECARBOXYLASE"/>
    <property type="match status" value="1"/>
</dbReference>
<evidence type="ECO:0000256" key="2">
    <source>
        <dbReference type="ARBA" id="ARBA00009533"/>
    </source>
</evidence>
<keyword evidence="8" id="KW-1185">Reference proteome</keyword>
<gene>
    <name evidence="7" type="ORF">GGX14DRAFT_665228</name>
</gene>
<dbReference type="PANTHER" id="PTHR11999:SF165">
    <property type="entry name" value="DECARBOXYLASE, PUTATIVE (AFU_ORTHOLOGUE AFUA_2G04980)-RELATED"/>
    <property type="match status" value="1"/>
</dbReference>
<dbReference type="SUPFAM" id="SSF53383">
    <property type="entry name" value="PLP-dependent transferases"/>
    <property type="match status" value="1"/>
</dbReference>
<feature type="modified residue" description="N6-(pyridoxal phosphate)lysine" evidence="5">
    <location>
        <position position="312"/>
    </location>
</feature>
<protein>
    <submittedName>
        <fullName evidence="7">Pyridoxal phosphate-dependent transferase</fullName>
    </submittedName>
</protein>
<dbReference type="InterPro" id="IPR010977">
    <property type="entry name" value="Aromatic_deC"/>
</dbReference>
<dbReference type="GO" id="GO:0030170">
    <property type="term" value="F:pyridoxal phosphate binding"/>
    <property type="evidence" value="ECO:0007669"/>
    <property type="project" value="InterPro"/>
</dbReference>
<organism evidence="7 8">
    <name type="scientific">Mycena pura</name>
    <dbReference type="NCBI Taxonomy" id="153505"/>
    <lineage>
        <taxon>Eukaryota</taxon>
        <taxon>Fungi</taxon>
        <taxon>Dikarya</taxon>
        <taxon>Basidiomycota</taxon>
        <taxon>Agaricomycotina</taxon>
        <taxon>Agaricomycetes</taxon>
        <taxon>Agaricomycetidae</taxon>
        <taxon>Agaricales</taxon>
        <taxon>Marasmiineae</taxon>
        <taxon>Mycenaceae</taxon>
        <taxon>Mycena</taxon>
    </lineage>
</organism>
<comment type="cofactor">
    <cofactor evidence="1 5 6">
        <name>pyridoxal 5'-phosphate</name>
        <dbReference type="ChEBI" id="CHEBI:597326"/>
    </cofactor>
</comment>
<dbReference type="GO" id="GO:0016740">
    <property type="term" value="F:transferase activity"/>
    <property type="evidence" value="ECO:0007669"/>
    <property type="project" value="UniProtKB-KW"/>
</dbReference>
<evidence type="ECO:0000313" key="8">
    <source>
        <dbReference type="Proteomes" id="UP001219525"/>
    </source>
</evidence>
<dbReference type="InterPro" id="IPR015424">
    <property type="entry name" value="PyrdxlP-dep_Trfase"/>
</dbReference>
<dbReference type="GO" id="GO:0019752">
    <property type="term" value="P:carboxylic acid metabolic process"/>
    <property type="evidence" value="ECO:0007669"/>
    <property type="project" value="InterPro"/>
</dbReference>
<sequence length="491" mass="53166">MMLCVEPDFTTAEVSQAVPSEECLAHARASLVTSLPKTGLGFEHIKKHLLTDIAPAFTGSSRCPNYYAYTTGAVTDAALYADWIASTYDQNVQVHLPNESIATTLESTTLRLLQQLLSISETDFPGRIFTTGATASNLVGMALGREFVVAEASRRIGLPAHPASIAELGILEACARAGVHDVQILATAPHSSLYKAASVVGIGRDSVVLLPRSEEEPWRFDMEALAGRLAADATASIIFVSAGEVSAGRFATNADEMAEIRALADRHGAWVHVDGAFGLQARVLPHTEAYTALTDGVAAIQLADSITGDAHKLLNCPYDCGFFFTRHLDLQQAVFRNPNSAYLSTTARAVPSPLNLGLENSRRFRALPVYASLLAHGRTWHQDLLERQVALARRIAAYIVGSPAYELLPNADIGRVYMVVLFRARSEALNARLVACINAFKHLHVSGLPWRGRSAARLAVGTWRVDVERDFTVVVEVLEAVVRDHSDRTTA</sequence>
<evidence type="ECO:0000256" key="4">
    <source>
        <dbReference type="ARBA" id="ARBA00023239"/>
    </source>
</evidence>
<dbReference type="InterPro" id="IPR002129">
    <property type="entry name" value="PyrdxlP-dep_de-COase"/>
</dbReference>
<dbReference type="Pfam" id="PF00282">
    <property type="entry name" value="Pyridoxal_deC"/>
    <property type="match status" value="1"/>
</dbReference>
<keyword evidence="3 5" id="KW-0663">Pyridoxal phosphate</keyword>
<evidence type="ECO:0000256" key="5">
    <source>
        <dbReference type="PIRSR" id="PIRSR602129-50"/>
    </source>
</evidence>
<proteinExistence type="inferred from homology"/>
<keyword evidence="7" id="KW-0808">Transferase</keyword>
<name>A0AAD6Y334_9AGAR</name>
<dbReference type="Gene3D" id="3.40.640.10">
    <property type="entry name" value="Type I PLP-dependent aspartate aminotransferase-like (Major domain)"/>
    <property type="match status" value="1"/>
</dbReference>